<dbReference type="OrthoDB" id="3694612at2"/>
<evidence type="ECO:0008006" key="3">
    <source>
        <dbReference type="Google" id="ProtNLM"/>
    </source>
</evidence>
<accession>A0A419I211</accession>
<dbReference type="InterPro" id="IPR036890">
    <property type="entry name" value="HATPase_C_sf"/>
</dbReference>
<dbReference type="EMBL" id="QZFV01000091">
    <property type="protein sequence ID" value="RJQ83830.1"/>
    <property type="molecule type" value="Genomic_DNA"/>
</dbReference>
<dbReference type="AlphaFoldDB" id="A0A419I211"/>
<comment type="caution">
    <text evidence="1">The sequence shown here is derived from an EMBL/GenBank/DDBJ whole genome shotgun (WGS) entry which is preliminary data.</text>
</comment>
<dbReference type="Proteomes" id="UP000285112">
    <property type="component" value="Unassembled WGS sequence"/>
</dbReference>
<name>A0A419I211_9PSEU</name>
<keyword evidence="2" id="KW-1185">Reference proteome</keyword>
<evidence type="ECO:0000313" key="2">
    <source>
        <dbReference type="Proteomes" id="UP000285112"/>
    </source>
</evidence>
<reference evidence="1 2" key="1">
    <citation type="submission" date="2018-09" db="EMBL/GenBank/DDBJ databases">
        <title>YIM PH 21725 draft genome.</title>
        <authorList>
            <person name="Miao C."/>
        </authorList>
    </citation>
    <scope>NUCLEOTIDE SEQUENCE [LARGE SCALE GENOMIC DNA]</scope>
    <source>
        <strain evidence="2">YIM PH21725</strain>
    </source>
</reference>
<protein>
    <recommendedName>
        <fullName evidence="3">Anti-sigma factor</fullName>
    </recommendedName>
</protein>
<proteinExistence type="predicted"/>
<organism evidence="1 2">
    <name type="scientific">Amycolatopsis panacis</name>
    <dbReference type="NCBI Taxonomy" id="2340917"/>
    <lineage>
        <taxon>Bacteria</taxon>
        <taxon>Bacillati</taxon>
        <taxon>Actinomycetota</taxon>
        <taxon>Actinomycetes</taxon>
        <taxon>Pseudonocardiales</taxon>
        <taxon>Pseudonocardiaceae</taxon>
        <taxon>Amycolatopsis</taxon>
    </lineage>
</organism>
<sequence length="127" mass="13745">MVELRLPADRDLLFLARMVAEGLAGTGGFSLDELADLRLAVEEAVSVIALRADDGAEVECVFRRNSRITVTMATSSSAMLPPGPDEVGWHILRALTDSVATWTEPGPDPHGWRLCLEFTKEPRTGGP</sequence>
<dbReference type="RefSeq" id="WP_120024626.1">
    <property type="nucleotide sequence ID" value="NZ_QZFV01000091.1"/>
</dbReference>
<gene>
    <name evidence="1" type="ORF">D5S19_18645</name>
</gene>
<dbReference type="Gene3D" id="3.30.565.10">
    <property type="entry name" value="Histidine kinase-like ATPase, C-terminal domain"/>
    <property type="match status" value="1"/>
</dbReference>
<evidence type="ECO:0000313" key="1">
    <source>
        <dbReference type="EMBL" id="RJQ83830.1"/>
    </source>
</evidence>